<proteinExistence type="predicted"/>
<dbReference type="AlphaFoldDB" id="A0A1X7UQN0"/>
<dbReference type="InParanoid" id="A0A1X7UQN0"/>
<name>A0A1X7UQN0_AMPQE</name>
<evidence type="ECO:0000313" key="1">
    <source>
        <dbReference type="EnsemblMetazoa" id="Aqu2.1.29819_001"/>
    </source>
</evidence>
<protein>
    <submittedName>
        <fullName evidence="1">Uncharacterized protein</fullName>
    </submittedName>
</protein>
<reference evidence="1" key="1">
    <citation type="submission" date="2017-05" db="UniProtKB">
        <authorList>
            <consortium name="EnsemblMetazoa"/>
        </authorList>
    </citation>
    <scope>IDENTIFICATION</scope>
</reference>
<accession>A0A1X7UQN0</accession>
<sequence>MFLLRSSPAFVCPILAADKASIQKECDNPQVLATQDSLIDSAFTHARTLAIFSP</sequence>
<dbReference type="EnsemblMetazoa" id="Aqu2.1.29819_001">
    <property type="protein sequence ID" value="Aqu2.1.29819_001"/>
    <property type="gene ID" value="Aqu2.1.29819"/>
</dbReference>
<organism evidence="1">
    <name type="scientific">Amphimedon queenslandica</name>
    <name type="common">Sponge</name>
    <dbReference type="NCBI Taxonomy" id="400682"/>
    <lineage>
        <taxon>Eukaryota</taxon>
        <taxon>Metazoa</taxon>
        <taxon>Porifera</taxon>
        <taxon>Demospongiae</taxon>
        <taxon>Heteroscleromorpha</taxon>
        <taxon>Haplosclerida</taxon>
        <taxon>Niphatidae</taxon>
        <taxon>Amphimedon</taxon>
    </lineage>
</organism>